<organism evidence="1 2">
    <name type="scientific">Arctium lappa</name>
    <name type="common">Greater burdock</name>
    <name type="synonym">Lappa major</name>
    <dbReference type="NCBI Taxonomy" id="4217"/>
    <lineage>
        <taxon>Eukaryota</taxon>
        <taxon>Viridiplantae</taxon>
        <taxon>Streptophyta</taxon>
        <taxon>Embryophyta</taxon>
        <taxon>Tracheophyta</taxon>
        <taxon>Spermatophyta</taxon>
        <taxon>Magnoliopsida</taxon>
        <taxon>eudicotyledons</taxon>
        <taxon>Gunneridae</taxon>
        <taxon>Pentapetalae</taxon>
        <taxon>asterids</taxon>
        <taxon>campanulids</taxon>
        <taxon>Asterales</taxon>
        <taxon>Asteraceae</taxon>
        <taxon>Carduoideae</taxon>
        <taxon>Cardueae</taxon>
        <taxon>Arctiinae</taxon>
        <taxon>Arctium</taxon>
    </lineage>
</organism>
<protein>
    <submittedName>
        <fullName evidence="1">Uncharacterized protein</fullName>
    </submittedName>
</protein>
<accession>A0ACB9FGR8</accession>
<dbReference type="EMBL" id="CM042047">
    <property type="protein sequence ID" value="KAI3770299.1"/>
    <property type="molecule type" value="Genomic_DNA"/>
</dbReference>
<comment type="caution">
    <text evidence="1">The sequence shown here is derived from an EMBL/GenBank/DDBJ whole genome shotgun (WGS) entry which is preliminary data.</text>
</comment>
<sequence>MNLYTKQKQKQKQKPKRLRPKLERRNAIKNIDYDAATSSSSFDNSSAHRTRSLDISSLSDRTSFRIEGIDGEVEVICRSLGLSGPEAFAISEDDWESRRGISLPSSSRFRRSSRVSNTESPESDLSESFGSKISFSDDEVKTDDECSTSAEDGEARVLLTNGVKKRDDDVSISGINEDRLGNEYSEASNGVGLANAEKARVLEDGGGDDDDTDKTLERRHAEGENGIKRPRPPLLAPPPVSRVIVDNLGSNWDLIRSFAPRDDEDLKSDGPVETIISANVVANVVGENGIAINKGEPSGMMTSVIDTIVPPFGSDTLDDGSSSAAAALQYSPSPTRAVSFKNWQKGDVLGSGSFGTVYEGFTEHGYFFAVKEVSLLDQDSQGKQSIAQLEQEISLLSKFHHDNIVRYLGTDTGDGKLYIFLELVTKGSLARLYQRYDLRDSQVSFYTRQILSGLNYLHERTVVHRDIKCANILVDARGSVKLADFGLAKATALNDIKSCKGTPYWMAPEVVNNRASNGYGLAADIWSLGCTVLEMLTRKVPYSHLEGMQALFRIGRGEPPPIPETLSAEAKDFILKCLQVNPKDRPTAAQLLEHPFLKRSGSTNSVPASPHYNDMQL</sequence>
<gene>
    <name evidence="1" type="ORF">L6452_01427</name>
</gene>
<evidence type="ECO:0000313" key="1">
    <source>
        <dbReference type="EMBL" id="KAI3770299.1"/>
    </source>
</evidence>
<keyword evidence="2" id="KW-1185">Reference proteome</keyword>
<proteinExistence type="predicted"/>
<name>A0ACB9FGR8_ARCLA</name>
<dbReference type="Proteomes" id="UP001055879">
    <property type="component" value="Linkage Group LG01"/>
</dbReference>
<reference evidence="2" key="1">
    <citation type="journal article" date="2022" name="Mol. Ecol. Resour.">
        <title>The genomes of chicory, endive, great burdock and yacon provide insights into Asteraceae palaeo-polyploidization history and plant inulin production.</title>
        <authorList>
            <person name="Fan W."/>
            <person name="Wang S."/>
            <person name="Wang H."/>
            <person name="Wang A."/>
            <person name="Jiang F."/>
            <person name="Liu H."/>
            <person name="Zhao H."/>
            <person name="Xu D."/>
            <person name="Zhang Y."/>
        </authorList>
    </citation>
    <scope>NUCLEOTIDE SEQUENCE [LARGE SCALE GENOMIC DNA]</scope>
    <source>
        <strain evidence="2">cv. Niubang</strain>
    </source>
</reference>
<evidence type="ECO:0000313" key="2">
    <source>
        <dbReference type="Proteomes" id="UP001055879"/>
    </source>
</evidence>
<reference evidence="1 2" key="2">
    <citation type="journal article" date="2022" name="Mol. Ecol. Resour.">
        <title>The genomes of chicory, endive, great burdock and yacon provide insights into Asteraceae paleo-polyploidization history and plant inulin production.</title>
        <authorList>
            <person name="Fan W."/>
            <person name="Wang S."/>
            <person name="Wang H."/>
            <person name="Wang A."/>
            <person name="Jiang F."/>
            <person name="Liu H."/>
            <person name="Zhao H."/>
            <person name="Xu D."/>
            <person name="Zhang Y."/>
        </authorList>
    </citation>
    <scope>NUCLEOTIDE SEQUENCE [LARGE SCALE GENOMIC DNA]</scope>
    <source>
        <strain evidence="2">cv. Niubang</strain>
    </source>
</reference>